<dbReference type="AlphaFoldDB" id="A0A7W7SSL0"/>
<protein>
    <recommendedName>
        <fullName evidence="5">Thrombospondin</fullName>
    </recommendedName>
</protein>
<keyword evidence="2" id="KW-0812">Transmembrane</keyword>
<dbReference type="EMBL" id="JACHJW010000001">
    <property type="protein sequence ID" value="MBB4960173.1"/>
    <property type="molecule type" value="Genomic_DNA"/>
</dbReference>
<evidence type="ECO:0000313" key="3">
    <source>
        <dbReference type="EMBL" id="MBB4960173.1"/>
    </source>
</evidence>
<feature type="region of interest" description="Disordered" evidence="1">
    <location>
        <begin position="1"/>
        <end position="134"/>
    </location>
</feature>
<feature type="transmembrane region" description="Helical" evidence="2">
    <location>
        <begin position="139"/>
        <end position="158"/>
    </location>
</feature>
<evidence type="ECO:0000256" key="1">
    <source>
        <dbReference type="SAM" id="MobiDB-lite"/>
    </source>
</evidence>
<keyword evidence="2" id="KW-1133">Transmembrane helix</keyword>
<feature type="compositionally biased region" description="Basic and acidic residues" evidence="1">
    <location>
        <begin position="88"/>
        <end position="121"/>
    </location>
</feature>
<proteinExistence type="predicted"/>
<sequence length="242" mass="25958">MVRIPSFSRNQETAPTRAGSQVASDERSTTETVTRTDETRDGGRVAVTDRPDPTPTTKTRTPESRTTTAPARTTETRTTDTRTAGRARPVDVDDRRPETDRRPATDRTTDVPRKPDVDRGPQVDPSTERVVPAGPRPRASMLATLGLIFGVAAALFVLTGTLAGYGIGLGVLALLFSIGGVSATGRRHVAGKTDALIGLMLGLGALLIGVLAVSGEFGWPTMDGDTVLRFREWLDSQFVNRF</sequence>
<keyword evidence="4" id="KW-1185">Reference proteome</keyword>
<comment type="caution">
    <text evidence="3">The sequence shown here is derived from an EMBL/GenBank/DDBJ whole genome shotgun (WGS) entry which is preliminary data.</text>
</comment>
<feature type="compositionally biased region" description="Low complexity" evidence="1">
    <location>
        <begin position="55"/>
        <end position="73"/>
    </location>
</feature>
<organism evidence="3 4">
    <name type="scientific">Micromonospora polyrhachis</name>
    <dbReference type="NCBI Taxonomy" id="1282883"/>
    <lineage>
        <taxon>Bacteria</taxon>
        <taxon>Bacillati</taxon>
        <taxon>Actinomycetota</taxon>
        <taxon>Actinomycetes</taxon>
        <taxon>Micromonosporales</taxon>
        <taxon>Micromonosporaceae</taxon>
        <taxon>Micromonospora</taxon>
    </lineage>
</organism>
<name>A0A7W7SSL0_9ACTN</name>
<feature type="compositionally biased region" description="Polar residues" evidence="1">
    <location>
        <begin position="7"/>
        <end position="23"/>
    </location>
</feature>
<evidence type="ECO:0000256" key="2">
    <source>
        <dbReference type="SAM" id="Phobius"/>
    </source>
</evidence>
<dbReference type="Proteomes" id="UP000578819">
    <property type="component" value="Unassembled WGS sequence"/>
</dbReference>
<feature type="transmembrane region" description="Helical" evidence="2">
    <location>
        <begin position="195"/>
        <end position="213"/>
    </location>
</feature>
<evidence type="ECO:0000313" key="4">
    <source>
        <dbReference type="Proteomes" id="UP000578819"/>
    </source>
</evidence>
<keyword evidence="2" id="KW-0472">Membrane</keyword>
<accession>A0A7W7SSL0</accession>
<feature type="transmembrane region" description="Helical" evidence="2">
    <location>
        <begin position="164"/>
        <end position="183"/>
    </location>
</feature>
<feature type="compositionally biased region" description="Basic and acidic residues" evidence="1">
    <location>
        <begin position="24"/>
        <end position="52"/>
    </location>
</feature>
<dbReference type="RefSeq" id="WP_184535985.1">
    <property type="nucleotide sequence ID" value="NZ_JACHJW010000001.1"/>
</dbReference>
<evidence type="ECO:0008006" key="5">
    <source>
        <dbReference type="Google" id="ProtNLM"/>
    </source>
</evidence>
<gene>
    <name evidence="3" type="ORF">FHR38_003906</name>
</gene>
<reference evidence="3 4" key="1">
    <citation type="submission" date="2020-08" db="EMBL/GenBank/DDBJ databases">
        <title>Sequencing the genomes of 1000 actinobacteria strains.</title>
        <authorList>
            <person name="Klenk H.-P."/>
        </authorList>
    </citation>
    <scope>NUCLEOTIDE SEQUENCE [LARGE SCALE GENOMIC DNA]</scope>
    <source>
        <strain evidence="3 4">DSM 45886</strain>
    </source>
</reference>